<protein>
    <submittedName>
        <fullName evidence="7">Uncharacterized protein</fullName>
    </submittedName>
</protein>
<keyword evidence="5 6" id="KW-0472">Membrane</keyword>
<dbReference type="InterPro" id="IPR036259">
    <property type="entry name" value="MFS_trans_sf"/>
</dbReference>
<keyword evidence="3 6" id="KW-0812">Transmembrane</keyword>
<feature type="transmembrane region" description="Helical" evidence="6">
    <location>
        <begin position="73"/>
        <end position="97"/>
    </location>
</feature>
<dbReference type="SUPFAM" id="SSF103473">
    <property type="entry name" value="MFS general substrate transporter"/>
    <property type="match status" value="1"/>
</dbReference>
<evidence type="ECO:0000256" key="2">
    <source>
        <dbReference type="ARBA" id="ARBA00022448"/>
    </source>
</evidence>
<gene>
    <name evidence="7" type="primary">AVEN_184468_1</name>
    <name evidence="7" type="ORF">CEXT_738001</name>
</gene>
<evidence type="ECO:0000256" key="5">
    <source>
        <dbReference type="ARBA" id="ARBA00023136"/>
    </source>
</evidence>
<dbReference type="InterPro" id="IPR011701">
    <property type="entry name" value="MFS"/>
</dbReference>
<keyword evidence="2" id="KW-0813">Transport</keyword>
<feature type="transmembrane region" description="Helical" evidence="6">
    <location>
        <begin position="172"/>
        <end position="191"/>
    </location>
</feature>
<evidence type="ECO:0000256" key="4">
    <source>
        <dbReference type="ARBA" id="ARBA00022989"/>
    </source>
</evidence>
<feature type="transmembrane region" description="Helical" evidence="6">
    <location>
        <begin position="197"/>
        <end position="216"/>
    </location>
</feature>
<name>A0AAV4UTB1_CAEEX</name>
<evidence type="ECO:0000256" key="1">
    <source>
        <dbReference type="ARBA" id="ARBA00004141"/>
    </source>
</evidence>
<evidence type="ECO:0000313" key="8">
    <source>
        <dbReference type="Proteomes" id="UP001054945"/>
    </source>
</evidence>
<dbReference type="GO" id="GO:0022857">
    <property type="term" value="F:transmembrane transporter activity"/>
    <property type="evidence" value="ECO:0007669"/>
    <property type="project" value="InterPro"/>
</dbReference>
<proteinExistence type="predicted"/>
<reference evidence="7 8" key="1">
    <citation type="submission" date="2021-06" db="EMBL/GenBank/DDBJ databases">
        <title>Caerostris extrusa draft genome.</title>
        <authorList>
            <person name="Kono N."/>
            <person name="Arakawa K."/>
        </authorList>
    </citation>
    <scope>NUCLEOTIDE SEQUENCE [LARGE SCALE GENOMIC DNA]</scope>
</reference>
<evidence type="ECO:0000256" key="6">
    <source>
        <dbReference type="SAM" id="Phobius"/>
    </source>
</evidence>
<evidence type="ECO:0000313" key="7">
    <source>
        <dbReference type="EMBL" id="GIY60976.1"/>
    </source>
</evidence>
<dbReference type="GO" id="GO:0016020">
    <property type="term" value="C:membrane"/>
    <property type="evidence" value="ECO:0007669"/>
    <property type="project" value="UniProtKB-SubCell"/>
</dbReference>
<dbReference type="Gene3D" id="1.20.1250.20">
    <property type="entry name" value="MFS general substrate transporter like domains"/>
    <property type="match status" value="1"/>
</dbReference>
<dbReference type="PANTHER" id="PTHR23506">
    <property type="entry name" value="GH10249P"/>
    <property type="match status" value="1"/>
</dbReference>
<sequence>MSLPVEGGVPDEFPARPSSLLRNELLRIHSKIEKRENTTLVLLALVYCLYGTGIGFYGPLYPQQAKSHELSTYIYGPAMAINFFAALLFYPVACWMITSVSCRHSVSTSIFMIGVCKVLFGALALMTADYPFIFLSYGIQIVEGIAFAILLASTYIAIFSKVTKKTQRNNRIIQSVFLLGISAGPLCAEAVHEAFNFSVPFYGIGIAIFLSGLLTATLLQNQFIFGSVATSNYTGFLAVTLEPYLYQFHLKPLFIGALFAVSPPSPALSRCLLGIGWQEKGKHNITSNGRDSQAFSFLLLLLIGPAQFIRRHLDLTLTNVSAALLLHGLGTGGKLASVVFSASRDLRSRYSLNGIQDPLLIPTMFASGSLFGYGRSNKYIIWTRRHYSDCILYFCFQKELQVSKTVKCF</sequence>
<dbReference type="Pfam" id="PF07690">
    <property type="entry name" value="MFS_1"/>
    <property type="match status" value="1"/>
</dbReference>
<comment type="caution">
    <text evidence="7">The sequence shown here is derived from an EMBL/GenBank/DDBJ whole genome shotgun (WGS) entry which is preliminary data.</text>
</comment>
<dbReference type="PANTHER" id="PTHR23506:SF26">
    <property type="entry name" value="MFS-TYPE TRANSPORTER SLC18B1"/>
    <property type="match status" value="1"/>
</dbReference>
<dbReference type="AlphaFoldDB" id="A0AAV4UTB1"/>
<evidence type="ECO:0000256" key="3">
    <source>
        <dbReference type="ARBA" id="ARBA00022692"/>
    </source>
</evidence>
<feature type="transmembrane region" description="Helical" evidence="6">
    <location>
        <begin position="134"/>
        <end position="160"/>
    </location>
</feature>
<dbReference type="Proteomes" id="UP001054945">
    <property type="component" value="Unassembled WGS sequence"/>
</dbReference>
<comment type="subcellular location">
    <subcellularLocation>
        <location evidence="1">Membrane</location>
        <topology evidence="1">Multi-pass membrane protein</topology>
    </subcellularLocation>
</comment>
<keyword evidence="4 6" id="KW-1133">Transmembrane helix</keyword>
<dbReference type="InterPro" id="IPR050930">
    <property type="entry name" value="MFS_Vesicular_Transporter"/>
</dbReference>
<feature type="transmembrane region" description="Helical" evidence="6">
    <location>
        <begin position="40"/>
        <end position="61"/>
    </location>
</feature>
<keyword evidence="8" id="KW-1185">Reference proteome</keyword>
<organism evidence="7 8">
    <name type="scientific">Caerostris extrusa</name>
    <name type="common">Bark spider</name>
    <name type="synonym">Caerostris bankana</name>
    <dbReference type="NCBI Taxonomy" id="172846"/>
    <lineage>
        <taxon>Eukaryota</taxon>
        <taxon>Metazoa</taxon>
        <taxon>Ecdysozoa</taxon>
        <taxon>Arthropoda</taxon>
        <taxon>Chelicerata</taxon>
        <taxon>Arachnida</taxon>
        <taxon>Araneae</taxon>
        <taxon>Araneomorphae</taxon>
        <taxon>Entelegynae</taxon>
        <taxon>Araneoidea</taxon>
        <taxon>Araneidae</taxon>
        <taxon>Caerostris</taxon>
    </lineage>
</organism>
<dbReference type="EMBL" id="BPLR01013406">
    <property type="protein sequence ID" value="GIY60976.1"/>
    <property type="molecule type" value="Genomic_DNA"/>
</dbReference>
<feature type="transmembrane region" description="Helical" evidence="6">
    <location>
        <begin position="109"/>
        <end position="128"/>
    </location>
</feature>
<feature type="transmembrane region" description="Helical" evidence="6">
    <location>
        <begin position="223"/>
        <end position="241"/>
    </location>
</feature>
<accession>A0AAV4UTB1</accession>